<keyword evidence="1" id="KW-0732">Signal</keyword>
<evidence type="ECO:0000313" key="3">
    <source>
        <dbReference type="Proteomes" id="UP000683575"/>
    </source>
</evidence>
<dbReference type="Pfam" id="PF06351">
    <property type="entry name" value="Allene_ox_cyc"/>
    <property type="match status" value="1"/>
</dbReference>
<name>A0A975T1G5_9ACTN</name>
<dbReference type="GO" id="GO:0016853">
    <property type="term" value="F:isomerase activity"/>
    <property type="evidence" value="ECO:0007669"/>
    <property type="project" value="InterPro"/>
</dbReference>
<feature type="chain" id="PRO_5036985347" evidence="1">
    <location>
        <begin position="28"/>
        <end position="164"/>
    </location>
</feature>
<evidence type="ECO:0000313" key="2">
    <source>
        <dbReference type="EMBL" id="QWZ09285.1"/>
    </source>
</evidence>
<keyword evidence="3" id="KW-1185">Reference proteome</keyword>
<proteinExistence type="predicted"/>
<sequence>MRSRALLASTAVVVVTAAGVTVGAAQAQPDSPAARTQAGRAASQIVVVERAVSDTVVDQGPTGDSLGDLLAFGNPVYDRTNTHQVGRDQGSCVRTVVGKAWECSYTTSLAKGALVVEGPFYDTRDSVLAITGGTGSYSRARGVLHLHARNAKGTAFTFRFVVQR</sequence>
<feature type="signal peptide" evidence="1">
    <location>
        <begin position="1"/>
        <end position="27"/>
    </location>
</feature>
<dbReference type="AlphaFoldDB" id="A0A975T1G5"/>
<dbReference type="PANTHER" id="PTHR31843">
    <property type="entry name" value="ALLENE OXIDE CYCLASE 4, CHLOROPLASTIC"/>
    <property type="match status" value="1"/>
</dbReference>
<organism evidence="2 3">
    <name type="scientific">Nocardioides panacis</name>
    <dbReference type="NCBI Taxonomy" id="2849501"/>
    <lineage>
        <taxon>Bacteria</taxon>
        <taxon>Bacillati</taxon>
        <taxon>Actinomycetota</taxon>
        <taxon>Actinomycetes</taxon>
        <taxon>Propionibacteriales</taxon>
        <taxon>Nocardioidaceae</taxon>
        <taxon>Nocardioides</taxon>
    </lineage>
</organism>
<dbReference type="Proteomes" id="UP000683575">
    <property type="component" value="Chromosome"/>
</dbReference>
<dbReference type="InterPro" id="IPR009410">
    <property type="entry name" value="Allene_ox_cyc"/>
</dbReference>
<evidence type="ECO:0000256" key="1">
    <source>
        <dbReference type="SAM" id="SignalP"/>
    </source>
</evidence>
<dbReference type="EMBL" id="CP077062">
    <property type="protein sequence ID" value="QWZ09285.1"/>
    <property type="molecule type" value="Genomic_DNA"/>
</dbReference>
<gene>
    <name evidence="2" type="ORF">KRR39_05730</name>
</gene>
<dbReference type="KEGG" id="nps:KRR39_05730"/>
<dbReference type="PANTHER" id="PTHR31843:SF11">
    <property type="entry name" value="ALLENE OXIDE CYCLASE 4, CHLOROPLASTIC"/>
    <property type="match status" value="1"/>
</dbReference>
<accession>A0A975T1G5</accession>
<reference evidence="2" key="1">
    <citation type="submission" date="2021-06" db="EMBL/GenBank/DDBJ databases">
        <title>Complete genome sequence of Nocardioides sp. G188.</title>
        <authorList>
            <person name="Im W.-T."/>
        </authorList>
    </citation>
    <scope>NUCLEOTIDE SEQUENCE</scope>
    <source>
        <strain evidence="2">G188</strain>
    </source>
</reference>
<dbReference type="RefSeq" id="WP_216941131.1">
    <property type="nucleotide sequence ID" value="NZ_CP077062.1"/>
</dbReference>
<protein>
    <submittedName>
        <fullName evidence="2">Dirigent protein</fullName>
    </submittedName>
</protein>